<dbReference type="Pfam" id="PF02082">
    <property type="entry name" value="Rrf2"/>
    <property type="match status" value="1"/>
</dbReference>
<name>A0A852T5Z2_9BACI</name>
<dbReference type="InterPro" id="IPR036388">
    <property type="entry name" value="WH-like_DNA-bd_sf"/>
</dbReference>
<dbReference type="SUPFAM" id="SSF46785">
    <property type="entry name" value="Winged helix' DNA-binding domain"/>
    <property type="match status" value="1"/>
</dbReference>
<dbReference type="AlphaFoldDB" id="A0A852T5Z2"/>
<gene>
    <name evidence="2" type="ORF">F4694_000904</name>
</gene>
<accession>A0A852T5Z2</accession>
<proteinExistence type="predicted"/>
<sequence>MKVSSKGEYALRALLQLGNHQGNVLGIQEISEKTLVSIHYLEQILLQLKKLGYVTSKRGAKGGYMLQREPAEINIGEVIRDLEGPLSPMSCASITKYEPCPLEGGCQLKPLWSMVRDTIAFVLERTTLEDLLLNRITKLEGEDIIVVKSASGSTSDGKNS</sequence>
<dbReference type="Proteomes" id="UP000548423">
    <property type="component" value="Unassembled WGS sequence"/>
</dbReference>
<dbReference type="GO" id="GO:0005829">
    <property type="term" value="C:cytosol"/>
    <property type="evidence" value="ECO:0007669"/>
    <property type="project" value="TreeGrafter"/>
</dbReference>
<reference evidence="3" key="2">
    <citation type="submission" date="2020-08" db="EMBL/GenBank/DDBJ databases">
        <title>The Agave Microbiome: Exploring the role of microbial communities in plant adaptations to desert environments.</title>
        <authorList>
            <person name="Partida-Martinez L.P."/>
        </authorList>
    </citation>
    <scope>NUCLEOTIDE SEQUENCE [LARGE SCALE GENOMIC DNA]</scope>
    <source>
        <strain evidence="3">AT2.8</strain>
    </source>
</reference>
<dbReference type="PANTHER" id="PTHR33221">
    <property type="entry name" value="WINGED HELIX-TURN-HELIX TRANSCRIPTIONAL REGULATOR, RRF2 FAMILY"/>
    <property type="match status" value="1"/>
</dbReference>
<evidence type="ECO:0000313" key="2">
    <source>
        <dbReference type="EMBL" id="NYE04160.1"/>
    </source>
</evidence>
<dbReference type="InterPro" id="IPR000944">
    <property type="entry name" value="Tscrpt_reg_Rrf2"/>
</dbReference>
<dbReference type="InterPro" id="IPR036390">
    <property type="entry name" value="WH_DNA-bd_sf"/>
</dbReference>
<keyword evidence="1" id="KW-0238">DNA-binding</keyword>
<dbReference type="PROSITE" id="PS51197">
    <property type="entry name" value="HTH_RRF2_2"/>
    <property type="match status" value="1"/>
</dbReference>
<dbReference type="InterPro" id="IPR030489">
    <property type="entry name" value="TR_Rrf2-type_CS"/>
</dbReference>
<dbReference type="NCBIfam" id="TIGR00738">
    <property type="entry name" value="rrf2_super"/>
    <property type="match status" value="1"/>
</dbReference>
<dbReference type="GO" id="GO:0003700">
    <property type="term" value="F:DNA-binding transcription factor activity"/>
    <property type="evidence" value="ECO:0007669"/>
    <property type="project" value="TreeGrafter"/>
</dbReference>
<dbReference type="PROSITE" id="PS01332">
    <property type="entry name" value="HTH_RRF2_1"/>
    <property type="match status" value="1"/>
</dbReference>
<protein>
    <submittedName>
        <fullName evidence="2">Rrf2 family protein</fullName>
    </submittedName>
</protein>
<dbReference type="EMBL" id="JACCBX010000002">
    <property type="protein sequence ID" value="NYE04160.1"/>
    <property type="molecule type" value="Genomic_DNA"/>
</dbReference>
<reference evidence="3" key="1">
    <citation type="submission" date="2020-07" db="EMBL/GenBank/DDBJ databases">
        <authorList>
            <person name="Partida-Martinez L."/>
            <person name="Huntemann M."/>
            <person name="Clum A."/>
            <person name="Wang J."/>
            <person name="Palaniappan K."/>
            <person name="Ritter S."/>
            <person name="Chen I.-M."/>
            <person name="Stamatis D."/>
            <person name="Reddy T."/>
            <person name="O'Malley R."/>
            <person name="Daum C."/>
            <person name="Shapiro N."/>
            <person name="Ivanova N."/>
            <person name="Kyrpides N."/>
            <person name="Woyke T."/>
        </authorList>
    </citation>
    <scope>NUCLEOTIDE SEQUENCE [LARGE SCALE GENOMIC DNA]</scope>
    <source>
        <strain evidence="3">AT2.8</strain>
    </source>
</reference>
<dbReference type="Gene3D" id="1.10.10.10">
    <property type="entry name" value="Winged helix-like DNA-binding domain superfamily/Winged helix DNA-binding domain"/>
    <property type="match status" value="1"/>
</dbReference>
<evidence type="ECO:0000313" key="3">
    <source>
        <dbReference type="Proteomes" id="UP000548423"/>
    </source>
</evidence>
<dbReference type="GO" id="GO:0003677">
    <property type="term" value="F:DNA binding"/>
    <property type="evidence" value="ECO:0007669"/>
    <property type="project" value="UniProtKB-KW"/>
</dbReference>
<evidence type="ECO:0000256" key="1">
    <source>
        <dbReference type="ARBA" id="ARBA00023125"/>
    </source>
</evidence>
<organism evidence="2 3">
    <name type="scientific">Neobacillus niacini</name>
    <dbReference type="NCBI Taxonomy" id="86668"/>
    <lineage>
        <taxon>Bacteria</taxon>
        <taxon>Bacillati</taxon>
        <taxon>Bacillota</taxon>
        <taxon>Bacilli</taxon>
        <taxon>Bacillales</taxon>
        <taxon>Bacillaceae</taxon>
        <taxon>Neobacillus</taxon>
    </lineage>
</organism>
<dbReference type="PANTHER" id="PTHR33221:SF5">
    <property type="entry name" value="HTH-TYPE TRANSCRIPTIONAL REGULATOR ISCR"/>
    <property type="match status" value="1"/>
</dbReference>
<comment type="caution">
    <text evidence="2">The sequence shown here is derived from an EMBL/GenBank/DDBJ whole genome shotgun (WGS) entry which is preliminary data.</text>
</comment>